<comment type="caution">
    <text evidence="4">The sequence shown here is derived from an EMBL/GenBank/DDBJ whole genome shotgun (WGS) entry which is preliminary data.</text>
</comment>
<dbReference type="PANTHER" id="PTHR15678:SF6">
    <property type="entry name" value="BRIDGE-LIKE LIPID TRANSFER PROTEIN FAMILY MEMBER 2"/>
    <property type="match status" value="1"/>
</dbReference>
<dbReference type="Proteomes" id="UP000320475">
    <property type="component" value="Unassembled WGS sequence"/>
</dbReference>
<reference evidence="4 5" key="1">
    <citation type="journal article" date="2019" name="Sci. Rep.">
        <title>Comparative genomics of chytrid fungi reveal insights into the obligate biotrophic and pathogenic lifestyle of Synchytrium endobioticum.</title>
        <authorList>
            <person name="van de Vossenberg B.T.L.H."/>
            <person name="Warris S."/>
            <person name="Nguyen H.D.T."/>
            <person name="van Gent-Pelzer M.P.E."/>
            <person name="Joly D.L."/>
            <person name="van de Geest H.C."/>
            <person name="Bonants P.J.M."/>
            <person name="Smith D.S."/>
            <person name="Levesque C.A."/>
            <person name="van der Lee T.A.J."/>
        </authorList>
    </citation>
    <scope>NUCLEOTIDE SEQUENCE [LARGE SCALE GENOMIC DNA]</scope>
    <source>
        <strain evidence="4 5">LEV6574</strain>
    </source>
</reference>
<evidence type="ECO:0000259" key="3">
    <source>
        <dbReference type="SMART" id="SM01216"/>
    </source>
</evidence>
<evidence type="ECO:0000256" key="1">
    <source>
        <dbReference type="SAM" id="MobiDB-lite"/>
    </source>
</evidence>
<evidence type="ECO:0000313" key="4">
    <source>
        <dbReference type="EMBL" id="TPX50923.1"/>
    </source>
</evidence>
<evidence type="ECO:0000259" key="2">
    <source>
        <dbReference type="SMART" id="SM01214"/>
    </source>
</evidence>
<feature type="domain" description="FMP27 WPPW motif-containing RBG unit" evidence="3">
    <location>
        <begin position="1621"/>
        <end position="2102"/>
    </location>
</feature>
<dbReference type="SMART" id="SM01216">
    <property type="entry name" value="Fmp27_WPPW"/>
    <property type="match status" value="1"/>
</dbReference>
<feature type="domain" description="FMP27/BLTP2/Hobbit GFWDK motif-containing RBG unit" evidence="2">
    <location>
        <begin position="1181"/>
        <end position="1328"/>
    </location>
</feature>
<feature type="region of interest" description="Disordered" evidence="1">
    <location>
        <begin position="1899"/>
        <end position="1920"/>
    </location>
</feature>
<dbReference type="PANTHER" id="PTHR15678">
    <property type="entry name" value="ANTIGEN MLAA-22-RELATED"/>
    <property type="match status" value="1"/>
</dbReference>
<name>A0A507DH38_9FUNG</name>
<dbReference type="EMBL" id="QEAM01000011">
    <property type="protein sequence ID" value="TPX50923.1"/>
    <property type="molecule type" value="Genomic_DNA"/>
</dbReference>
<accession>A0A507DH38</accession>
<sequence>MILLATALVLLLGLLPWTCLVALLRRRYGIRFRSIGLLSVSGLSCHPIAAAALPGSQPLWCIHLITATFHARSHQTGSWMTIRVLSPHISLDILPSENPPGHPRKSTNNPDPSWLSDAALKFLLQTGLRLVLSVVDVVVEGLVLTVLIGDQACMELRWRQDTISVQRSVHSSSSIYTKATFLSQQQQQQQPSPPPSSTNHDHFQINIILRGCQVHACLAESHVWSPVLLNTESSITAHLRDPTPEIQATKHKSLNQALHVNVDLGDTRLVITTIIKFRQRTAEIKSALQLLEELDIVLQDKPLQSRKSSQDTNPIPPLWLVDPSLLADTIRSVARFTPTICITTKRVAVESSLSVGQKDSVKITSSVDHIRVESGLGFSTNKRSAATINTLVIATNIVFDMSALEPSSPGTRTTLRLADVAEFKMEAVLEAPIGTSVFASSMPAGKPLSDLAETSLRISARLMSPRIILDDQITAILEHATDSSQVVSTTPTDFAHLGTLNDKVPVQVTPVVERKNLMHGTSLDQRMEPILQILAQIMPWDVTVNTLTSNPSVAVRLSAYNPSHRSNEDALLKLDIGDVTFTSKLQAPSPLYSASADHPANVDILVAAAIDCLSIEAINVDANIVIPDSERRPERLIHFENVEGEINGNLLIGESLGHSRLNLATLVRISRIVFDMAPLVSSQFLDYFSVVVALSTSNATVARAFEKSSGLKSTIKPTTNLTPSITSLVLPHQLMIALELATMDVVLVSEGPSQCATFGLAEEIAVQLRRESSSITAISDVSGHVGKVQAWTADDYVNQELETFATLNHSKISSSGSLALTVIVDLAEVLGNFSLRQYYIVLVSAASLMKMIDVLVVRKRKSKSQSQKFKPAIQINIAKVSLEAELPEKVRLDVQWAYTSLNINDGTNTSLDIAKIVVSAPHSGVTTELIVIESVTLVISAPIKPINILTIAISVTDIIMINPYGYELSDIIDNSINLSKGLKALHQSFLGFRSKPNPSTGHTTLSRHEIPTVTIDVSSMVVKLCDAPMEMRLSRIFTLGLEEQSARLARHAAFEKRITAKWVNDRNDSTYDLGDQGSTDFATTRNPEIRRAWILLQEFNSRSWLEDIKKSLSDSRFFKPLVTITLLNLRAEAVCPHLPGSTIEKSINMLDPETPDHLEYFELIPRDFTLSTRYASLEFRDHLLPFVAVPLQCPDDTKSTLTAKGLIIIAERLPSYESRREVKLPLDPLLIEPLVIERFVNPPKIYLDTTVTISAPMASRICWGPAMEPALADMVRILDTISRPSVDPSPPTGWWDKLRLMFHGSLKAKMFGGGLVVRMLASRSPYFDPRVHFGSHGMDIGLQGGVIASVGGAGDENILINCEELTVTFPGLLYDERGETDAQKRLKAIDFVVLKLCGGVKMSCGFRFMTSISRSPRNSRVISPDSTTSTSNVLDDLYVNIRRRHVDVIGRGPEYAKPNFYGHEYDSFEGYRSTAIHLTVSLESPRPLHSSLLEPYNSFCLTSSALDHFMALIRMYSNPLGQIPIHRGRVFSQNLPERRRAEKLSRVLKSIHLKALMKPVIMSFVTPWNEGVGAVGVRTLSKEISGEIFFRHDRVFRLDPVAKVIRGDGFALSEAGETDYDIQRISWSWSVDATHIALTETEGRMIEYGDGVSNTAGPSSPSPALPPTPLAKTTLQPSVDVNHTDWLVPGDPHPSTIIMAAFLWSPQFAYFRASKKPEILPDSLVRSAVDVFSTQINLCHARLHEIEGYIRRFLDVQRILEQRMAIFLDDSLQEESQVIVEKLAVLYEKKAVIDEYIQRCERQQESTYIVSDREEDSMRIEGGSESKQSPFDHHFIVHNISALWRRDIRNAWFKLIDLSGNHSTVKYCMSNAAMRIAQDIISTSSQIKAHDLASMRDAPNAVSRLPSPTQTELDTSEKNDGSSIVDELLNRLVAEQDVNFLAQNEDNADTVEVQSDTEPSALHRLALPNQPKYVASNNPDLPDYVHNNLWVESKYIIQLINAQISMETDVGGASEGGKCILVAADMMQLQSVAIFASAHDHSDPNVYLEDLVTSRLVFNIHNAQFLVAQREADRQVKGATSSEALAHVMSSFWPLWLPIECMIDLNSPTGDLKRVVDKTSASLHRDKSNPLFLKRSNATDSKSFTIREDMIRIGFPDFVVDVNSAQYLILHDVIEHLLVYRPPSQKDRREKFRKMLLAFEQMEDFRKLSEIVVDRQTKVRQAESLMKYGAATSGRVVNTDNVPFQHADLVKYLNQNKDDLVIVLDAMTKFRDVTRRRLQGSVAWQVHVTVGNMVWLMEEDSGVPLCRWMIKNALSRWVHNEDLSSSNTLEIDRISIESLSGSSLFKELLGPYIPDKRVVDFHRQKMLRVFWREMAPVAGIKVVDHLEVNLFPLSFQISYDVGKKILRYIFPKPNVTPAVASSISEALNPNEKKFEASARRHRAASFLGGEAADDKAVPFKSKGANMAVPPETRNATAGSRKVRNTSGRDSRVIPSTASRAESSTSSQGIPMDNLRQMQTRATENRTFIYIKVPESQHCLSYRGSKEKNLEDLTNFVFRMPTLEYRNKTWTWLDFIYAVKKDAMRAAWANAPSLVREKFFTRNTAEADIHQDPLIGMTSSATHAGLASLAASAVGIGSAADISALAAIGASCEDHASLHETNSSASGNPRRFKPFLLHKKKNDSDLDSNHELDDGAKKSRLLFGKVGSRGW</sequence>
<dbReference type="InterPro" id="IPR045167">
    <property type="entry name" value="Hobbit"/>
</dbReference>
<organism evidence="4 5">
    <name type="scientific">Synchytrium endobioticum</name>
    <dbReference type="NCBI Taxonomy" id="286115"/>
    <lineage>
        <taxon>Eukaryota</taxon>
        <taxon>Fungi</taxon>
        <taxon>Fungi incertae sedis</taxon>
        <taxon>Chytridiomycota</taxon>
        <taxon>Chytridiomycota incertae sedis</taxon>
        <taxon>Chytridiomycetes</taxon>
        <taxon>Synchytriales</taxon>
        <taxon>Synchytriaceae</taxon>
        <taxon>Synchytrium</taxon>
    </lineage>
</organism>
<dbReference type="Pfam" id="PF10344">
    <property type="entry name" value="Hobbit"/>
    <property type="match status" value="2"/>
</dbReference>
<gene>
    <name evidence="4" type="ORF">SeLEV6574_g00610</name>
</gene>
<feature type="region of interest" description="Disordered" evidence="1">
    <location>
        <begin position="2458"/>
        <end position="2514"/>
    </location>
</feature>
<dbReference type="VEuPathDB" id="FungiDB:SeMB42_g05797"/>
<evidence type="ECO:0000313" key="5">
    <source>
        <dbReference type="Proteomes" id="UP000320475"/>
    </source>
</evidence>
<feature type="compositionally biased region" description="Low complexity" evidence="1">
    <location>
        <begin position="2495"/>
        <end position="2506"/>
    </location>
</feature>
<dbReference type="InterPro" id="IPR019449">
    <property type="entry name" value="FMP27_WPPW_RBG"/>
</dbReference>
<dbReference type="OrthoDB" id="1562405at2759"/>
<dbReference type="SMART" id="SM01214">
    <property type="entry name" value="Fmp27_GFWDK"/>
    <property type="match status" value="1"/>
</dbReference>
<protein>
    <submittedName>
        <fullName evidence="4">Uncharacterized protein</fullName>
    </submittedName>
</protein>
<proteinExistence type="predicted"/>
<dbReference type="InterPro" id="IPR019441">
    <property type="entry name" value="FMP27/BLTP2/Hobbit_GFWDK_RBG"/>
</dbReference>